<dbReference type="RefSeq" id="WP_379884162.1">
    <property type="nucleotide sequence ID" value="NZ_JBHTLP010000007.1"/>
</dbReference>
<evidence type="ECO:0000256" key="7">
    <source>
        <dbReference type="ARBA" id="ARBA00023237"/>
    </source>
</evidence>
<comment type="caution">
    <text evidence="11">The sequence shown here is derived from an EMBL/GenBank/DDBJ whole genome shotgun (WGS) entry which is preliminary data.</text>
</comment>
<keyword evidence="5" id="KW-0732">Signal</keyword>
<evidence type="ECO:0000259" key="9">
    <source>
        <dbReference type="Pfam" id="PF07715"/>
    </source>
</evidence>
<evidence type="ECO:0000259" key="10">
    <source>
        <dbReference type="Pfam" id="PF14905"/>
    </source>
</evidence>
<keyword evidence="7 8" id="KW-0998">Cell outer membrane</keyword>
<dbReference type="Gene3D" id="2.170.130.10">
    <property type="entry name" value="TonB-dependent receptor, plug domain"/>
    <property type="match status" value="1"/>
</dbReference>
<protein>
    <submittedName>
        <fullName evidence="11">TonB-dependent receptor domain-containing protein</fullName>
    </submittedName>
</protein>
<feature type="domain" description="Outer membrane protein beta-barrel" evidence="10">
    <location>
        <begin position="388"/>
        <end position="794"/>
    </location>
</feature>
<dbReference type="Proteomes" id="UP001597116">
    <property type="component" value="Unassembled WGS sequence"/>
</dbReference>
<evidence type="ECO:0000256" key="6">
    <source>
        <dbReference type="ARBA" id="ARBA00023136"/>
    </source>
</evidence>
<dbReference type="PANTHER" id="PTHR30069">
    <property type="entry name" value="TONB-DEPENDENT OUTER MEMBRANE RECEPTOR"/>
    <property type="match status" value="1"/>
</dbReference>
<name>A0ABW3Q5V9_9BACT</name>
<keyword evidence="2 8" id="KW-0813">Transport</keyword>
<dbReference type="Gene3D" id="2.40.170.20">
    <property type="entry name" value="TonB-dependent receptor, beta-barrel domain"/>
    <property type="match status" value="1"/>
</dbReference>
<comment type="subcellular location">
    <subcellularLocation>
        <location evidence="1 8">Cell outer membrane</location>
        <topology evidence="1 8">Multi-pass membrane protein</topology>
    </subcellularLocation>
</comment>
<dbReference type="PANTHER" id="PTHR30069:SF29">
    <property type="entry name" value="HEMOGLOBIN AND HEMOGLOBIN-HAPTOGLOBIN-BINDING PROTEIN 1-RELATED"/>
    <property type="match status" value="1"/>
</dbReference>
<dbReference type="InterPro" id="IPR039426">
    <property type="entry name" value="TonB-dep_rcpt-like"/>
</dbReference>
<dbReference type="Gene3D" id="2.60.40.1120">
    <property type="entry name" value="Carboxypeptidase-like, regulatory domain"/>
    <property type="match status" value="1"/>
</dbReference>
<dbReference type="Pfam" id="PF14905">
    <property type="entry name" value="OMP_b-brl_3"/>
    <property type="match status" value="1"/>
</dbReference>
<dbReference type="InterPro" id="IPR037066">
    <property type="entry name" value="Plug_dom_sf"/>
</dbReference>
<dbReference type="PROSITE" id="PS52016">
    <property type="entry name" value="TONB_DEPENDENT_REC_3"/>
    <property type="match status" value="1"/>
</dbReference>
<dbReference type="InterPro" id="IPR012910">
    <property type="entry name" value="Plug_dom"/>
</dbReference>
<evidence type="ECO:0000256" key="8">
    <source>
        <dbReference type="PROSITE-ProRule" id="PRU01360"/>
    </source>
</evidence>
<proteinExistence type="inferred from homology"/>
<dbReference type="SUPFAM" id="SSF56935">
    <property type="entry name" value="Porins"/>
    <property type="match status" value="1"/>
</dbReference>
<gene>
    <name evidence="11" type="ORF">ACFQ4C_08360</name>
</gene>
<evidence type="ECO:0000256" key="4">
    <source>
        <dbReference type="ARBA" id="ARBA00022692"/>
    </source>
</evidence>
<sequence>MNTQRLCFIVSFLLLTNLAKGQQVPANSLNLKEKWQITGALLDSITRQAVPFASVALLSETGAIVAGQTTTEAGHFTFAGLDIGIYGVQITYVGYQPRTLTGLSITASQPRRDLGSLLLRSESRQLNEVRVSAQKALIEEKPDRLVYNAGSDITNKGGTAVDVLRKAPMLTVDVSGNVQIRGSSSIKVLLNGRPSGLLARNLSEALRMIPANTIQSVEVITSPAARYDAEGAGGVINIITKKQLKGSNGSLDVTAGNYVQSLGGSYGFKREKFGLTFSGNTNAEREKSIVEVTRTSLVNGQPVGELFQRTRADNIHPGWFSDLSMEYAFDTLNRINLSISSWGGAWPNSNTGYYRFRNADNQVTQEYNQVVDQQNPFGNIEWNLGYTRTFRKPKQELSILGQYSYTFDNSRYTSDQISLTNQLLYRETSTNRSHNPQWTWQIDYVHPFSRNAQQVFEVGAKMVRRDVRSLYDVYTSEPEEVARLSLSVDRSNTFTYDQQVAAGYASLKLANRTFWTLQLGTRLENTSMSGQFIHTISPFRVQFNNFIPSIILAKQLTERQSVKVTYTQRISRPMIWDLNPYVNASDPKNRMAGNPQLRPELAHLAEISYSLTTLKGTYLNLALYRRQTANSIEDIRTVDTSGVSLTTRQNVARNARTGLNVNAAGQLGRNWKINGGGEFYYANFSSPALQVQNSGWLWQLTLNLAYQLPRQYAVQANGIYSTGWVLLQGKNSAWYDYSLAVRKEFWDKKASLTLGVNNPFTYPFRQQNDSQSSTFRSHTANHYFTRSVKLTFSWQFGQVRTEPDEPVRKITNDDARSK</sequence>
<evidence type="ECO:0000256" key="5">
    <source>
        <dbReference type="ARBA" id="ARBA00022729"/>
    </source>
</evidence>
<keyword evidence="12" id="KW-1185">Reference proteome</keyword>
<accession>A0ABW3Q5V9</accession>
<dbReference type="Pfam" id="PF13620">
    <property type="entry name" value="CarboxypepD_reg"/>
    <property type="match status" value="1"/>
</dbReference>
<feature type="domain" description="TonB-dependent receptor plug" evidence="9">
    <location>
        <begin position="158"/>
        <end position="235"/>
    </location>
</feature>
<reference evidence="12" key="1">
    <citation type="journal article" date="2019" name="Int. J. Syst. Evol. Microbiol.">
        <title>The Global Catalogue of Microorganisms (GCM) 10K type strain sequencing project: providing services to taxonomists for standard genome sequencing and annotation.</title>
        <authorList>
            <consortium name="The Broad Institute Genomics Platform"/>
            <consortium name="The Broad Institute Genome Sequencing Center for Infectious Disease"/>
            <person name="Wu L."/>
            <person name="Ma J."/>
        </authorList>
    </citation>
    <scope>NUCLEOTIDE SEQUENCE [LARGE SCALE GENOMIC DNA]</scope>
    <source>
        <strain evidence="12">CCUG 55608</strain>
    </source>
</reference>
<dbReference type="SUPFAM" id="SSF49464">
    <property type="entry name" value="Carboxypeptidase regulatory domain-like"/>
    <property type="match status" value="1"/>
</dbReference>
<evidence type="ECO:0000313" key="11">
    <source>
        <dbReference type="EMBL" id="MFD1141117.1"/>
    </source>
</evidence>
<organism evidence="11 12">
    <name type="scientific">Larkinella insperata</name>
    <dbReference type="NCBI Taxonomy" id="332158"/>
    <lineage>
        <taxon>Bacteria</taxon>
        <taxon>Pseudomonadati</taxon>
        <taxon>Bacteroidota</taxon>
        <taxon>Cytophagia</taxon>
        <taxon>Cytophagales</taxon>
        <taxon>Spirosomataceae</taxon>
        <taxon>Larkinella</taxon>
    </lineage>
</organism>
<evidence type="ECO:0000313" key="12">
    <source>
        <dbReference type="Proteomes" id="UP001597116"/>
    </source>
</evidence>
<dbReference type="EMBL" id="JBHTLP010000007">
    <property type="protein sequence ID" value="MFD1141117.1"/>
    <property type="molecule type" value="Genomic_DNA"/>
</dbReference>
<keyword evidence="4 8" id="KW-0812">Transmembrane</keyword>
<evidence type="ECO:0000256" key="2">
    <source>
        <dbReference type="ARBA" id="ARBA00022448"/>
    </source>
</evidence>
<evidence type="ECO:0000256" key="3">
    <source>
        <dbReference type="ARBA" id="ARBA00022452"/>
    </source>
</evidence>
<keyword evidence="11" id="KW-0675">Receptor</keyword>
<dbReference type="InterPro" id="IPR041700">
    <property type="entry name" value="OMP_b-brl_3"/>
</dbReference>
<keyword evidence="6 8" id="KW-0472">Membrane</keyword>
<dbReference type="InterPro" id="IPR008969">
    <property type="entry name" value="CarboxyPept-like_regulatory"/>
</dbReference>
<keyword evidence="3 8" id="KW-1134">Transmembrane beta strand</keyword>
<dbReference type="Pfam" id="PF07715">
    <property type="entry name" value="Plug"/>
    <property type="match status" value="1"/>
</dbReference>
<dbReference type="InterPro" id="IPR036942">
    <property type="entry name" value="Beta-barrel_TonB_sf"/>
</dbReference>
<comment type="similarity">
    <text evidence="8">Belongs to the TonB-dependent receptor family.</text>
</comment>
<evidence type="ECO:0000256" key="1">
    <source>
        <dbReference type="ARBA" id="ARBA00004571"/>
    </source>
</evidence>